<feature type="non-terminal residue" evidence="1">
    <location>
        <position position="1"/>
    </location>
</feature>
<dbReference type="EMBL" id="KQ980784">
    <property type="protein sequence ID" value="KYN13179.1"/>
    <property type="molecule type" value="Genomic_DNA"/>
</dbReference>
<evidence type="ECO:0000313" key="1">
    <source>
        <dbReference type="EMBL" id="KYN13179.1"/>
    </source>
</evidence>
<protein>
    <submittedName>
        <fullName evidence="1">Nucleic-acid-binding protein from mobile element jockey</fullName>
    </submittedName>
</protein>
<dbReference type="InterPro" id="IPR036875">
    <property type="entry name" value="Znf_CCHC_sf"/>
</dbReference>
<evidence type="ECO:0000313" key="2">
    <source>
        <dbReference type="Proteomes" id="UP000078492"/>
    </source>
</evidence>
<accession>A0A151IY59</accession>
<dbReference type="Proteomes" id="UP000078492">
    <property type="component" value="Unassembled WGS sequence"/>
</dbReference>
<dbReference type="STRING" id="471704.A0A151IY59"/>
<sequence>VTVDQRGIYSRGIISDWPSSIPDLWQAMVNKESVIKLERMYRRKWDEKSKKSINIKTDIVIIMKVKLRVRPYIQSVRQCYNCYKFGHIKQFCKSNTVCINCGREAHGLCEAESCCRNCGGAHRSTFRQCSVLEKNIINTIMAYRNVSFHKARLILEGREDAGVDSGYDRYERPERWPSLPSRGVANEKAERLNEVSRNYGKTESINRGYVSSVRPHVKTFVQTNNRVRVPNRKNNDKGCDINNYFSQFNDRSWDINREKRGMALRNNFQVEEQIPVDNENGNNNRYNMNTDTEEFFIERIVEKVMLALETETRVG</sequence>
<dbReference type="SUPFAM" id="SSF57756">
    <property type="entry name" value="Retrovirus zinc finger-like domains"/>
    <property type="match status" value="1"/>
</dbReference>
<organism evidence="1 2">
    <name type="scientific">Trachymyrmex cornetzi</name>
    <dbReference type="NCBI Taxonomy" id="471704"/>
    <lineage>
        <taxon>Eukaryota</taxon>
        <taxon>Metazoa</taxon>
        <taxon>Ecdysozoa</taxon>
        <taxon>Arthropoda</taxon>
        <taxon>Hexapoda</taxon>
        <taxon>Insecta</taxon>
        <taxon>Pterygota</taxon>
        <taxon>Neoptera</taxon>
        <taxon>Endopterygota</taxon>
        <taxon>Hymenoptera</taxon>
        <taxon>Apocrita</taxon>
        <taxon>Aculeata</taxon>
        <taxon>Formicoidea</taxon>
        <taxon>Formicidae</taxon>
        <taxon>Myrmicinae</taxon>
        <taxon>Trachymyrmex</taxon>
    </lineage>
</organism>
<reference evidence="1 2" key="1">
    <citation type="submission" date="2015-09" db="EMBL/GenBank/DDBJ databases">
        <title>Trachymyrmex cornetzi WGS genome.</title>
        <authorList>
            <person name="Nygaard S."/>
            <person name="Hu H."/>
            <person name="Boomsma J."/>
            <person name="Zhang G."/>
        </authorList>
    </citation>
    <scope>NUCLEOTIDE SEQUENCE [LARGE SCALE GENOMIC DNA]</scope>
    <source>
        <strain evidence="1">Tcor2-1</strain>
        <tissue evidence="1">Whole body</tissue>
    </source>
</reference>
<name>A0A151IY59_9HYME</name>
<keyword evidence="2" id="KW-1185">Reference proteome</keyword>
<gene>
    <name evidence="1" type="ORF">ALC57_14641</name>
</gene>
<dbReference type="GO" id="GO:0008270">
    <property type="term" value="F:zinc ion binding"/>
    <property type="evidence" value="ECO:0007669"/>
    <property type="project" value="InterPro"/>
</dbReference>
<dbReference type="AlphaFoldDB" id="A0A151IY59"/>
<proteinExistence type="predicted"/>
<dbReference type="GO" id="GO:0003676">
    <property type="term" value="F:nucleic acid binding"/>
    <property type="evidence" value="ECO:0007669"/>
    <property type="project" value="InterPro"/>
</dbReference>